<dbReference type="AlphaFoldDB" id="A0AAE0U1A5"/>
<evidence type="ECO:0000256" key="2">
    <source>
        <dbReference type="SAM" id="Phobius"/>
    </source>
</evidence>
<name>A0AAE0U1A5_9PEZI</name>
<organism evidence="3 4">
    <name type="scientific">Podospora didyma</name>
    <dbReference type="NCBI Taxonomy" id="330526"/>
    <lineage>
        <taxon>Eukaryota</taxon>
        <taxon>Fungi</taxon>
        <taxon>Dikarya</taxon>
        <taxon>Ascomycota</taxon>
        <taxon>Pezizomycotina</taxon>
        <taxon>Sordariomycetes</taxon>
        <taxon>Sordariomycetidae</taxon>
        <taxon>Sordariales</taxon>
        <taxon>Podosporaceae</taxon>
        <taxon>Podospora</taxon>
    </lineage>
</organism>
<feature type="transmembrane region" description="Helical" evidence="2">
    <location>
        <begin position="215"/>
        <end position="238"/>
    </location>
</feature>
<keyword evidence="4" id="KW-1185">Reference proteome</keyword>
<reference evidence="3" key="2">
    <citation type="submission" date="2023-06" db="EMBL/GenBank/DDBJ databases">
        <authorList>
            <consortium name="Lawrence Berkeley National Laboratory"/>
            <person name="Haridas S."/>
            <person name="Hensen N."/>
            <person name="Bonometti L."/>
            <person name="Westerberg I."/>
            <person name="Brannstrom I.O."/>
            <person name="Guillou S."/>
            <person name="Cros-Aarteil S."/>
            <person name="Calhoun S."/>
            <person name="Kuo A."/>
            <person name="Mondo S."/>
            <person name="Pangilinan J."/>
            <person name="Riley R."/>
            <person name="LaButti K."/>
            <person name="Andreopoulos B."/>
            <person name="Lipzen A."/>
            <person name="Chen C."/>
            <person name="Yanf M."/>
            <person name="Daum C."/>
            <person name="Ng V."/>
            <person name="Clum A."/>
            <person name="Steindorff A."/>
            <person name="Ohm R."/>
            <person name="Martin F."/>
            <person name="Silar P."/>
            <person name="Natvig D."/>
            <person name="Lalanne C."/>
            <person name="Gautier V."/>
            <person name="Ament-velasquez S.L."/>
            <person name="Kruys A."/>
            <person name="Hutchinson M.I."/>
            <person name="Powell A.J."/>
            <person name="Barry K."/>
            <person name="Miller A.N."/>
            <person name="Grigoriev I.V."/>
            <person name="Debuchy R."/>
            <person name="Gladieux P."/>
            <person name="Thoren M.H."/>
            <person name="Johannesson H."/>
        </authorList>
    </citation>
    <scope>NUCLEOTIDE SEQUENCE</scope>
    <source>
        <strain evidence="3">CBS 232.78</strain>
    </source>
</reference>
<keyword evidence="1" id="KW-0175">Coiled coil</keyword>
<keyword evidence="2" id="KW-0812">Transmembrane</keyword>
<reference evidence="3" key="1">
    <citation type="journal article" date="2023" name="Mol. Phylogenet. Evol.">
        <title>Genome-scale phylogeny and comparative genomics of the fungal order Sordariales.</title>
        <authorList>
            <person name="Hensen N."/>
            <person name="Bonometti L."/>
            <person name="Westerberg I."/>
            <person name="Brannstrom I.O."/>
            <person name="Guillou S."/>
            <person name="Cros-Aarteil S."/>
            <person name="Calhoun S."/>
            <person name="Haridas S."/>
            <person name="Kuo A."/>
            <person name="Mondo S."/>
            <person name="Pangilinan J."/>
            <person name="Riley R."/>
            <person name="LaButti K."/>
            <person name="Andreopoulos B."/>
            <person name="Lipzen A."/>
            <person name="Chen C."/>
            <person name="Yan M."/>
            <person name="Daum C."/>
            <person name="Ng V."/>
            <person name="Clum A."/>
            <person name="Steindorff A."/>
            <person name="Ohm R.A."/>
            <person name="Martin F."/>
            <person name="Silar P."/>
            <person name="Natvig D.O."/>
            <person name="Lalanne C."/>
            <person name="Gautier V."/>
            <person name="Ament-Velasquez S.L."/>
            <person name="Kruys A."/>
            <person name="Hutchinson M.I."/>
            <person name="Powell A.J."/>
            <person name="Barry K."/>
            <person name="Miller A.N."/>
            <person name="Grigoriev I.V."/>
            <person name="Debuchy R."/>
            <person name="Gladieux P."/>
            <person name="Hiltunen Thoren M."/>
            <person name="Johannesson H."/>
        </authorList>
    </citation>
    <scope>NUCLEOTIDE SEQUENCE</scope>
    <source>
        <strain evidence="3">CBS 232.78</strain>
    </source>
</reference>
<comment type="caution">
    <text evidence="3">The sequence shown here is derived from an EMBL/GenBank/DDBJ whole genome shotgun (WGS) entry which is preliminary data.</text>
</comment>
<keyword evidence="2" id="KW-1133">Transmembrane helix</keyword>
<protein>
    <submittedName>
        <fullName evidence="3">Uncharacterized protein</fullName>
    </submittedName>
</protein>
<keyword evidence="2" id="KW-0472">Membrane</keyword>
<feature type="coiled-coil region" evidence="1">
    <location>
        <begin position="114"/>
        <end position="148"/>
    </location>
</feature>
<gene>
    <name evidence="3" type="ORF">B0H63DRAFT_508809</name>
</gene>
<accession>A0AAE0U1A5</accession>
<dbReference type="Proteomes" id="UP001285441">
    <property type="component" value="Unassembled WGS sequence"/>
</dbReference>
<evidence type="ECO:0000313" key="4">
    <source>
        <dbReference type="Proteomes" id="UP001285441"/>
    </source>
</evidence>
<proteinExistence type="predicted"/>
<dbReference type="EMBL" id="JAULSW010000003">
    <property type="protein sequence ID" value="KAK3386889.1"/>
    <property type="molecule type" value="Genomic_DNA"/>
</dbReference>
<sequence>MADNMRIPLPLIKDWARGTISLVPCQDGNIRFEYEHDFLDSNLDSDNFRQQRSHIDLFFTCLSMIAPNEIIKMHWLFRNLIPLLGGATIIWGSIRQPLVELRDLHGLKLLGSFVETVEKASANLNLELEECEKRALELEGECRQLAKDPVLPNSCSGALGVDSGKSSVEIGLPNQQNGQEIPCQQQRRRLQKKNQHFPYPYGTPGRHMPGREQQWLVKSGVISMLILSCPFAVAAAVLCEAAEGVPQYESSSHSTLSQMFVGFAGILAIIAPILNNWYLRARRRRRNSSSNKGIKTANPVLFCSLILYHV</sequence>
<evidence type="ECO:0000256" key="1">
    <source>
        <dbReference type="SAM" id="Coils"/>
    </source>
</evidence>
<feature type="transmembrane region" description="Helical" evidence="2">
    <location>
        <begin position="258"/>
        <end position="279"/>
    </location>
</feature>
<evidence type="ECO:0000313" key="3">
    <source>
        <dbReference type="EMBL" id="KAK3386889.1"/>
    </source>
</evidence>